<name>A0ACD0NPV0_9BASI</name>
<reference evidence="1 2" key="1">
    <citation type="journal article" date="2018" name="Mol. Biol. Evol.">
        <title>Broad Genomic Sampling Reveals a Smut Pathogenic Ancestry of the Fungal Clade Ustilaginomycotina.</title>
        <authorList>
            <person name="Kijpornyongpan T."/>
            <person name="Mondo S.J."/>
            <person name="Barry K."/>
            <person name="Sandor L."/>
            <person name="Lee J."/>
            <person name="Lipzen A."/>
            <person name="Pangilinan J."/>
            <person name="LaButti K."/>
            <person name="Hainaut M."/>
            <person name="Henrissat B."/>
            <person name="Grigoriev I.V."/>
            <person name="Spatafora J.W."/>
            <person name="Aime M.C."/>
        </authorList>
    </citation>
    <scope>NUCLEOTIDE SEQUENCE [LARGE SCALE GENOMIC DNA]</scope>
    <source>
        <strain evidence="1 2">SA 807</strain>
    </source>
</reference>
<sequence length="200" mass="22381">MTSPSLRSLGSPSLPLFFRRPYSMLSHTLDHKPRTAHDYLYHSHMTGHPSDQDVTQNIPKIHLTHARTCGGRGSEADVDLGWMGLGRLKKCSRVSVCASFGDGVEEVAIVSFERSSSGQEERRPHPFPLSLLFTFRSLTLLSSPPKPNLALLPFRARRVLKVGRGRFVGLEEFPSHDSSPRPTFGPWSHLARPHGIPQRR</sequence>
<accession>A0ACD0NPV0</accession>
<protein>
    <submittedName>
        <fullName evidence="1">Uncharacterized protein</fullName>
    </submittedName>
</protein>
<dbReference type="EMBL" id="KZ820323">
    <property type="protein sequence ID" value="PWN47852.1"/>
    <property type="molecule type" value="Genomic_DNA"/>
</dbReference>
<evidence type="ECO:0000313" key="2">
    <source>
        <dbReference type="Proteomes" id="UP000245626"/>
    </source>
</evidence>
<proteinExistence type="predicted"/>
<organism evidence="1 2">
    <name type="scientific">Violaceomyces palustris</name>
    <dbReference type="NCBI Taxonomy" id="1673888"/>
    <lineage>
        <taxon>Eukaryota</taxon>
        <taxon>Fungi</taxon>
        <taxon>Dikarya</taxon>
        <taxon>Basidiomycota</taxon>
        <taxon>Ustilaginomycotina</taxon>
        <taxon>Ustilaginomycetes</taxon>
        <taxon>Violaceomycetales</taxon>
        <taxon>Violaceomycetaceae</taxon>
        <taxon>Violaceomyces</taxon>
    </lineage>
</organism>
<dbReference type="Proteomes" id="UP000245626">
    <property type="component" value="Unassembled WGS sequence"/>
</dbReference>
<evidence type="ECO:0000313" key="1">
    <source>
        <dbReference type="EMBL" id="PWN47852.1"/>
    </source>
</evidence>
<gene>
    <name evidence="1" type="ORF">IE53DRAFT_226806</name>
</gene>
<keyword evidence="2" id="KW-1185">Reference proteome</keyword>